<reference evidence="2 3" key="1">
    <citation type="journal article" date="2020" name="IScience">
        <title>Genome Sequencing of the Endangered Kingdonia uniflora (Circaeasteraceae, Ranunculales) Reveals Potential Mechanisms of Evolutionary Specialization.</title>
        <authorList>
            <person name="Sun Y."/>
            <person name="Deng T."/>
            <person name="Zhang A."/>
            <person name="Moore M.J."/>
            <person name="Landis J.B."/>
            <person name="Lin N."/>
            <person name="Zhang H."/>
            <person name="Zhang X."/>
            <person name="Huang J."/>
            <person name="Zhang X."/>
            <person name="Sun H."/>
            <person name="Wang H."/>
        </authorList>
    </citation>
    <scope>NUCLEOTIDE SEQUENCE [LARGE SCALE GENOMIC DNA]</scope>
    <source>
        <strain evidence="2">TB1705</strain>
        <tissue evidence="2">Leaf</tissue>
    </source>
</reference>
<accession>A0A7J7MJL1</accession>
<dbReference type="Pfam" id="PF09764">
    <property type="entry name" value="Nt_Gln_amidase"/>
    <property type="match status" value="1"/>
</dbReference>
<dbReference type="InterPro" id="IPR023128">
    <property type="entry name" value="Prot_N_Gln_amidohydro_ab_roll"/>
</dbReference>
<keyword evidence="3" id="KW-1185">Reference proteome</keyword>
<dbReference type="Gene3D" id="3.30.470.20">
    <property type="entry name" value="ATP-grasp fold, B domain"/>
    <property type="match status" value="1"/>
</dbReference>
<proteinExistence type="predicted"/>
<protein>
    <recommendedName>
        <fullName evidence="1">Biotin carboxylase C-terminal domain-containing protein</fullName>
    </recommendedName>
</protein>
<dbReference type="SMART" id="SM00878">
    <property type="entry name" value="Biotin_carb_C"/>
    <property type="match status" value="1"/>
</dbReference>
<evidence type="ECO:0000259" key="1">
    <source>
        <dbReference type="SMART" id="SM00878"/>
    </source>
</evidence>
<comment type="caution">
    <text evidence="2">The sequence shown here is derived from an EMBL/GenBank/DDBJ whole genome shotgun (WGS) entry which is preliminary data.</text>
</comment>
<organism evidence="2 3">
    <name type="scientific">Kingdonia uniflora</name>
    <dbReference type="NCBI Taxonomy" id="39325"/>
    <lineage>
        <taxon>Eukaryota</taxon>
        <taxon>Viridiplantae</taxon>
        <taxon>Streptophyta</taxon>
        <taxon>Embryophyta</taxon>
        <taxon>Tracheophyta</taxon>
        <taxon>Spermatophyta</taxon>
        <taxon>Magnoliopsida</taxon>
        <taxon>Ranunculales</taxon>
        <taxon>Circaeasteraceae</taxon>
        <taxon>Kingdonia</taxon>
    </lineage>
</organism>
<dbReference type="InterPro" id="IPR037132">
    <property type="entry name" value="N_Gln_amidohydro_ab_roll_sf"/>
</dbReference>
<dbReference type="AlphaFoldDB" id="A0A7J7MJL1"/>
<dbReference type="EMBL" id="JACGCM010001447">
    <property type="protein sequence ID" value="KAF6154980.1"/>
    <property type="molecule type" value="Genomic_DNA"/>
</dbReference>
<dbReference type="InterPro" id="IPR049076">
    <property type="entry name" value="ACCA"/>
</dbReference>
<dbReference type="PANTHER" id="PTHR45728">
    <property type="entry name" value="ACETYL-COA CARBOXYLASE, ISOFORM A"/>
    <property type="match status" value="1"/>
</dbReference>
<dbReference type="SUPFAM" id="SSF51246">
    <property type="entry name" value="Rudiment single hybrid motif"/>
    <property type="match status" value="1"/>
</dbReference>
<dbReference type="Gene3D" id="3.10.620.10">
    <property type="entry name" value="Protein N-terminal glutamine amidohydrolase, alpha beta roll"/>
    <property type="match status" value="1"/>
</dbReference>
<evidence type="ECO:0000313" key="2">
    <source>
        <dbReference type="EMBL" id="KAF6154980.1"/>
    </source>
</evidence>
<gene>
    <name evidence="2" type="ORF">GIB67_004582</name>
</gene>
<dbReference type="GO" id="GO:0003989">
    <property type="term" value="F:acetyl-CoA carboxylase activity"/>
    <property type="evidence" value="ECO:0007669"/>
    <property type="project" value="InterPro"/>
</dbReference>
<dbReference type="InterPro" id="IPR011054">
    <property type="entry name" value="Rudment_hybrid_motif"/>
</dbReference>
<dbReference type="Proteomes" id="UP000541444">
    <property type="component" value="Unassembled WGS sequence"/>
</dbReference>
<dbReference type="GO" id="GO:0006633">
    <property type="term" value="P:fatty acid biosynthetic process"/>
    <property type="evidence" value="ECO:0007669"/>
    <property type="project" value="TreeGrafter"/>
</dbReference>
<dbReference type="GO" id="GO:0016811">
    <property type="term" value="F:hydrolase activity, acting on carbon-nitrogen (but not peptide) bonds, in linear amides"/>
    <property type="evidence" value="ECO:0007669"/>
    <property type="project" value="InterPro"/>
</dbReference>
<sequence length="185" mass="21374">LFRVVHAPVFLCHFASDRRHVKDSDGTWIAQRPPYEPIVAKEIRRFYGMNHYGGYDAWKRTSAIATPFDFDQDQSVRPKGHCVVVRVTSKDPDDGFKPAGGKAQDMFFAFGESRALAIANMVLGLKKMVHIRVKIRTNIDYTIDLLNVSEYRDNKIHTGWLDSRIAMRVRTERPPWYHVYCSKSN</sequence>
<dbReference type="InterPro" id="IPR005482">
    <property type="entry name" value="Biotin_COase_C"/>
</dbReference>
<dbReference type="OrthoDB" id="191192at2759"/>
<dbReference type="PANTHER" id="PTHR45728:SF3">
    <property type="entry name" value="ACETYL-COA CARBOXYLASE"/>
    <property type="match status" value="1"/>
</dbReference>
<evidence type="ECO:0000313" key="3">
    <source>
        <dbReference type="Proteomes" id="UP000541444"/>
    </source>
</evidence>
<name>A0A7J7MJL1_9MAGN</name>
<feature type="domain" description="Biotin carboxylase C-terminal" evidence="1">
    <location>
        <begin position="85"/>
        <end position="162"/>
    </location>
</feature>
<feature type="non-terminal residue" evidence="2">
    <location>
        <position position="1"/>
    </location>
</feature>